<sequence>MDTIAEDEYETFCENKFPLLKTLKEKGLNVFEDCITLAEAIHGYADEEQLKYVGWVMPAAYGYPKGEHQENVKKLKEYYDKNRPSSVEQN</sequence>
<dbReference type="AlphaFoldDB" id="A0A6C0EA59"/>
<name>A0A6C0EA59_9ZZZZ</name>
<reference evidence="1" key="1">
    <citation type="journal article" date="2020" name="Nature">
        <title>Giant virus diversity and host interactions through global metagenomics.</title>
        <authorList>
            <person name="Schulz F."/>
            <person name="Roux S."/>
            <person name="Paez-Espino D."/>
            <person name="Jungbluth S."/>
            <person name="Walsh D.A."/>
            <person name="Denef V.J."/>
            <person name="McMahon K.D."/>
            <person name="Konstantinidis K.T."/>
            <person name="Eloe-Fadrosh E.A."/>
            <person name="Kyrpides N.C."/>
            <person name="Woyke T."/>
        </authorList>
    </citation>
    <scope>NUCLEOTIDE SEQUENCE</scope>
    <source>
        <strain evidence="1">GVMAG-M-3300023179-150</strain>
    </source>
</reference>
<proteinExistence type="predicted"/>
<protein>
    <submittedName>
        <fullName evidence="1">Uncharacterized protein</fullName>
    </submittedName>
</protein>
<organism evidence="1">
    <name type="scientific">viral metagenome</name>
    <dbReference type="NCBI Taxonomy" id="1070528"/>
    <lineage>
        <taxon>unclassified sequences</taxon>
        <taxon>metagenomes</taxon>
        <taxon>organismal metagenomes</taxon>
    </lineage>
</organism>
<dbReference type="EMBL" id="MN739763">
    <property type="protein sequence ID" value="QHT25283.1"/>
    <property type="molecule type" value="Genomic_DNA"/>
</dbReference>
<accession>A0A6C0EA59</accession>
<evidence type="ECO:0000313" key="1">
    <source>
        <dbReference type="EMBL" id="QHT25283.1"/>
    </source>
</evidence>